<feature type="chain" id="PRO_5009027331" description="Lysophospholipase" evidence="9">
    <location>
        <begin position="19"/>
        <end position="659"/>
    </location>
</feature>
<dbReference type="EC" id="3.1.1.5" evidence="2 9"/>
<protein>
    <recommendedName>
        <fullName evidence="2 9">Lysophospholipase</fullName>
        <ecNumber evidence="2 9">3.1.1.5</ecNumber>
    </recommendedName>
</protein>
<dbReference type="GO" id="GO:0005886">
    <property type="term" value="C:plasma membrane"/>
    <property type="evidence" value="ECO:0007669"/>
    <property type="project" value="TreeGrafter"/>
</dbReference>
<dbReference type="SMART" id="SM00022">
    <property type="entry name" value="PLAc"/>
    <property type="match status" value="1"/>
</dbReference>
<dbReference type="InterPro" id="IPR016035">
    <property type="entry name" value="Acyl_Trfase/lysoPLipase"/>
</dbReference>
<feature type="compositionally biased region" description="Low complexity" evidence="10">
    <location>
        <begin position="614"/>
        <end position="628"/>
    </location>
</feature>
<evidence type="ECO:0000259" key="11">
    <source>
        <dbReference type="PROSITE" id="PS51210"/>
    </source>
</evidence>
<dbReference type="GO" id="GO:0004623">
    <property type="term" value="F:phospholipase A2 activity"/>
    <property type="evidence" value="ECO:0007669"/>
    <property type="project" value="TreeGrafter"/>
</dbReference>
<keyword evidence="4 8" id="KW-0378">Hydrolase</keyword>
<dbReference type="AlphaFoldDB" id="A0A1E3NZS5"/>
<dbReference type="Proteomes" id="UP000094112">
    <property type="component" value="Unassembled WGS sequence"/>
</dbReference>
<dbReference type="PANTHER" id="PTHR10728:SF33">
    <property type="entry name" value="LYSOPHOSPHOLIPASE 1-RELATED"/>
    <property type="match status" value="1"/>
</dbReference>
<dbReference type="GO" id="GO:0005783">
    <property type="term" value="C:endoplasmic reticulum"/>
    <property type="evidence" value="ECO:0007669"/>
    <property type="project" value="TreeGrafter"/>
</dbReference>
<dbReference type="GO" id="GO:0046475">
    <property type="term" value="P:glycerophospholipid catabolic process"/>
    <property type="evidence" value="ECO:0007669"/>
    <property type="project" value="TreeGrafter"/>
</dbReference>
<dbReference type="EMBL" id="KV454212">
    <property type="protein sequence ID" value="ODQ58490.1"/>
    <property type="molecule type" value="Genomic_DNA"/>
</dbReference>
<comment type="similarity">
    <text evidence="1 9">Belongs to the lysophospholipase family.</text>
</comment>
<dbReference type="PANTHER" id="PTHR10728">
    <property type="entry name" value="CYTOSOLIC PHOSPHOLIPASE A2"/>
    <property type="match status" value="1"/>
</dbReference>
<gene>
    <name evidence="12" type="ORF">WICANDRAFT_80625</name>
</gene>
<dbReference type="OrthoDB" id="4084751at2759"/>
<evidence type="ECO:0000256" key="2">
    <source>
        <dbReference type="ARBA" id="ARBA00013274"/>
    </source>
</evidence>
<evidence type="ECO:0000256" key="4">
    <source>
        <dbReference type="ARBA" id="ARBA00022801"/>
    </source>
</evidence>
<evidence type="ECO:0000256" key="3">
    <source>
        <dbReference type="ARBA" id="ARBA00022729"/>
    </source>
</evidence>
<evidence type="ECO:0000313" key="13">
    <source>
        <dbReference type="Proteomes" id="UP000094112"/>
    </source>
</evidence>
<accession>A0A1E3NZS5</accession>
<keyword evidence="5 8" id="KW-0442">Lipid degradation</keyword>
<sequence>MKLNTLFLITNAIALASAYSPTGGYAPGNVSCPERSTSGSSNLVREAHSLSEDEKDWLDKRHEITDEALREFLERADLQDFNIDDFFDNVNGSINIGLAFSGGGYRAMLCGAGQISALDDRTHGANDTGLGGLLQSATYLSGLSGGNWLTGTLALNNWTSVQELIGNTTIWNLEHSIFASGGWNIFKTFNQWDEIDDAIDAKRDAHFNTSLTDIWGRALSYQFFGRENDGDIGLTFSTLRDVEVFQNAEMPFPISVADGRTPGSTIVNLNSTVFEFNPFEMGSWDPSVYAFTDLKYLGTEVNNGVPQADQCIMGFDNAGFVLGTSSSLFNQFLLQLNTTGIKGAVYNLIEDFLQNLSEDFDDIAIYNPNPFYHSNHSTVRTIVEDETLYLCDGGEDLQNVPLAPLVQPERDLDIIFAFDNSADTNDSFPNGASLIATYERQFSVQGNGTSFPYVPDKETFIGLNLTQKPTFFGCNASNMTGLTTIPPLVVYIANTPYTYWSNTSTFKMEYDEDEKLSMIQNGYEVASRYNLTIDQDWQKCVSCAIIRREQERNNQTQSEECSRCFQEYCWDGITVSDSSVSALRSNNWTSTADINKANTSGEVSSSSQGGGSSSTGSTSSSSSSSSHSRSSAVSIKLSYKSVSALLYSTLLVSSIVLFF</sequence>
<dbReference type="RefSeq" id="XP_019037697.1">
    <property type="nucleotide sequence ID" value="XM_019185098.1"/>
</dbReference>
<dbReference type="Gene3D" id="3.40.1090.10">
    <property type="entry name" value="Cytosolic phospholipase A2 catalytic domain"/>
    <property type="match status" value="1"/>
</dbReference>
<dbReference type="PROSITE" id="PS51210">
    <property type="entry name" value="PLA2C"/>
    <property type="match status" value="1"/>
</dbReference>
<evidence type="ECO:0000256" key="6">
    <source>
        <dbReference type="ARBA" id="ARBA00023098"/>
    </source>
</evidence>
<dbReference type="GO" id="GO:0005576">
    <property type="term" value="C:extracellular region"/>
    <property type="evidence" value="ECO:0007669"/>
    <property type="project" value="TreeGrafter"/>
</dbReference>
<dbReference type="Pfam" id="PF01735">
    <property type="entry name" value="PLA2_B"/>
    <property type="match status" value="1"/>
</dbReference>
<name>A0A1E3NZS5_WICAA</name>
<dbReference type="GeneID" id="30202344"/>
<organism evidence="12 13">
    <name type="scientific">Wickerhamomyces anomalus (strain ATCC 58044 / CBS 1984 / NCYC 433 / NRRL Y-366-8)</name>
    <name type="common">Yeast</name>
    <name type="synonym">Hansenula anomala</name>
    <dbReference type="NCBI Taxonomy" id="683960"/>
    <lineage>
        <taxon>Eukaryota</taxon>
        <taxon>Fungi</taxon>
        <taxon>Dikarya</taxon>
        <taxon>Ascomycota</taxon>
        <taxon>Saccharomycotina</taxon>
        <taxon>Saccharomycetes</taxon>
        <taxon>Phaffomycetales</taxon>
        <taxon>Wickerhamomycetaceae</taxon>
        <taxon>Wickerhamomyces</taxon>
    </lineage>
</organism>
<evidence type="ECO:0000256" key="7">
    <source>
        <dbReference type="ARBA" id="ARBA00023180"/>
    </source>
</evidence>
<keyword evidence="13" id="KW-1185">Reference proteome</keyword>
<dbReference type="InterPro" id="IPR002642">
    <property type="entry name" value="LysoPLipase_cat_dom"/>
</dbReference>
<evidence type="ECO:0000256" key="5">
    <source>
        <dbReference type="ARBA" id="ARBA00022963"/>
    </source>
</evidence>
<comment type="catalytic activity">
    <reaction evidence="9">
        <text>a 1-acyl-sn-glycero-3-phosphocholine + H2O = sn-glycerol 3-phosphocholine + a fatty acid + H(+)</text>
        <dbReference type="Rhea" id="RHEA:15177"/>
        <dbReference type="ChEBI" id="CHEBI:15377"/>
        <dbReference type="ChEBI" id="CHEBI:15378"/>
        <dbReference type="ChEBI" id="CHEBI:16870"/>
        <dbReference type="ChEBI" id="CHEBI:28868"/>
        <dbReference type="ChEBI" id="CHEBI:58168"/>
        <dbReference type="EC" id="3.1.1.5"/>
    </reaction>
</comment>
<keyword evidence="6 8" id="KW-0443">Lipid metabolism</keyword>
<dbReference type="GO" id="GO:0005829">
    <property type="term" value="C:cytosol"/>
    <property type="evidence" value="ECO:0007669"/>
    <property type="project" value="TreeGrafter"/>
</dbReference>
<evidence type="ECO:0000256" key="1">
    <source>
        <dbReference type="ARBA" id="ARBA00008780"/>
    </source>
</evidence>
<dbReference type="CDD" id="cd07203">
    <property type="entry name" value="cPLA2_Fungal_PLB"/>
    <property type="match status" value="1"/>
</dbReference>
<reference evidence="12 13" key="1">
    <citation type="journal article" date="2016" name="Proc. Natl. Acad. Sci. U.S.A.">
        <title>Comparative genomics of biotechnologically important yeasts.</title>
        <authorList>
            <person name="Riley R."/>
            <person name="Haridas S."/>
            <person name="Wolfe K.H."/>
            <person name="Lopes M.R."/>
            <person name="Hittinger C.T."/>
            <person name="Goeker M."/>
            <person name="Salamov A.A."/>
            <person name="Wisecaver J.H."/>
            <person name="Long T.M."/>
            <person name="Calvey C.H."/>
            <person name="Aerts A.L."/>
            <person name="Barry K.W."/>
            <person name="Choi C."/>
            <person name="Clum A."/>
            <person name="Coughlan A.Y."/>
            <person name="Deshpande S."/>
            <person name="Douglass A.P."/>
            <person name="Hanson S.J."/>
            <person name="Klenk H.-P."/>
            <person name="LaButti K.M."/>
            <person name="Lapidus A."/>
            <person name="Lindquist E.A."/>
            <person name="Lipzen A.M."/>
            <person name="Meier-Kolthoff J.P."/>
            <person name="Ohm R.A."/>
            <person name="Otillar R.P."/>
            <person name="Pangilinan J.L."/>
            <person name="Peng Y."/>
            <person name="Rokas A."/>
            <person name="Rosa C.A."/>
            <person name="Scheuner C."/>
            <person name="Sibirny A.A."/>
            <person name="Slot J.C."/>
            <person name="Stielow J.B."/>
            <person name="Sun H."/>
            <person name="Kurtzman C.P."/>
            <person name="Blackwell M."/>
            <person name="Grigoriev I.V."/>
            <person name="Jeffries T.W."/>
        </authorList>
    </citation>
    <scope>NUCLEOTIDE SEQUENCE [LARGE SCALE GENOMIC DNA]</scope>
    <source>
        <strain evidence="13">ATCC 58044 / CBS 1984 / NCYC 433 / NRRL Y-366-8</strain>
    </source>
</reference>
<evidence type="ECO:0000256" key="10">
    <source>
        <dbReference type="SAM" id="MobiDB-lite"/>
    </source>
</evidence>
<dbReference type="FunFam" id="3.40.1090.10:FF:000010">
    <property type="entry name" value="Lysophospholipase"/>
    <property type="match status" value="1"/>
</dbReference>
<dbReference type="SUPFAM" id="SSF52151">
    <property type="entry name" value="FabD/lysophospholipase-like"/>
    <property type="match status" value="1"/>
</dbReference>
<keyword evidence="7" id="KW-0325">Glycoprotein</keyword>
<evidence type="ECO:0000256" key="8">
    <source>
        <dbReference type="PROSITE-ProRule" id="PRU00555"/>
    </source>
</evidence>
<evidence type="ECO:0000256" key="9">
    <source>
        <dbReference type="RuleBase" id="RU362103"/>
    </source>
</evidence>
<evidence type="ECO:0000313" key="12">
    <source>
        <dbReference type="EMBL" id="ODQ58490.1"/>
    </source>
</evidence>
<dbReference type="GO" id="GO:0004622">
    <property type="term" value="F:phosphatidylcholine lysophospholipase activity"/>
    <property type="evidence" value="ECO:0007669"/>
    <property type="project" value="UniProtKB-EC"/>
</dbReference>
<feature type="signal peptide" evidence="9">
    <location>
        <begin position="1"/>
        <end position="18"/>
    </location>
</feature>
<proteinExistence type="inferred from homology"/>
<feature type="region of interest" description="Disordered" evidence="10">
    <location>
        <begin position="598"/>
        <end position="628"/>
    </location>
</feature>
<feature type="domain" description="PLA2c" evidence="11">
    <location>
        <begin position="31"/>
        <end position="575"/>
    </location>
</feature>
<dbReference type="STRING" id="683960.A0A1E3NZS5"/>
<keyword evidence="3 9" id="KW-0732">Signal</keyword>